<evidence type="ECO:0000313" key="4">
    <source>
        <dbReference type="Proteomes" id="UP000236151"/>
    </source>
</evidence>
<sequence>MASQFDKSFSDVYKAVYENSKQHIGVFSGEMAEIKKSLSEGLGHPNFTDMKYGEIIPGSIIVFFMDIRGFTKISIALDNEELIRILQATTIASIYSVRKFGGYIIEYTGDGIMAYFGDGIKTNSRDAFNSLRAATYLMEGIKNNVNSYLSRNGDETIRVGMGLEYGNTLWTQIGTPDACQPKPVSEVTFIAGKNSSHANPWEVIIGKNIAEWVPEGFKDTYKAYEFQKDNEKYSYKRFLFKWQEFSKQFNANQQQTEYTFLKKNLPALGTTIMSNTDTVINTSNTATKGPRPLKDQPFF</sequence>
<dbReference type="EMBL" id="NIOJ01000083">
    <property type="protein sequence ID" value="PNT94932.1"/>
    <property type="molecule type" value="Genomic_DNA"/>
</dbReference>
<feature type="domain" description="Guanylate cyclase" evidence="2">
    <location>
        <begin position="61"/>
        <end position="175"/>
    </location>
</feature>
<dbReference type="Gene3D" id="3.30.70.1230">
    <property type="entry name" value="Nucleotide cyclase"/>
    <property type="match status" value="1"/>
</dbReference>
<evidence type="ECO:0000313" key="3">
    <source>
        <dbReference type="EMBL" id="PNT94932.1"/>
    </source>
</evidence>
<name>A0A2K2F823_9CLOT</name>
<dbReference type="GO" id="GO:0009190">
    <property type="term" value="P:cyclic nucleotide biosynthetic process"/>
    <property type="evidence" value="ECO:0007669"/>
    <property type="project" value="InterPro"/>
</dbReference>
<proteinExistence type="inferred from homology"/>
<evidence type="ECO:0000259" key="2">
    <source>
        <dbReference type="PROSITE" id="PS50125"/>
    </source>
</evidence>
<dbReference type="CDD" id="cd07302">
    <property type="entry name" value="CHD"/>
    <property type="match status" value="1"/>
</dbReference>
<dbReference type="AlphaFoldDB" id="A0A2K2F823"/>
<dbReference type="OrthoDB" id="337251at2"/>
<dbReference type="InterPro" id="IPR050697">
    <property type="entry name" value="Adenylyl/Guanylyl_Cyclase_3/4"/>
</dbReference>
<evidence type="ECO:0000256" key="1">
    <source>
        <dbReference type="ARBA" id="ARBA00005381"/>
    </source>
</evidence>
<dbReference type="PROSITE" id="PS50125">
    <property type="entry name" value="GUANYLATE_CYCLASE_2"/>
    <property type="match status" value="1"/>
</dbReference>
<organism evidence="3 4">
    <name type="scientific">Clostridium thermosuccinogenes</name>
    <dbReference type="NCBI Taxonomy" id="84032"/>
    <lineage>
        <taxon>Bacteria</taxon>
        <taxon>Bacillati</taxon>
        <taxon>Bacillota</taxon>
        <taxon>Clostridia</taxon>
        <taxon>Eubacteriales</taxon>
        <taxon>Clostridiaceae</taxon>
        <taxon>Clostridium</taxon>
    </lineage>
</organism>
<dbReference type="Proteomes" id="UP000236151">
    <property type="component" value="Unassembled WGS sequence"/>
</dbReference>
<keyword evidence="4" id="KW-1185">Reference proteome</keyword>
<dbReference type="InterPro" id="IPR001054">
    <property type="entry name" value="A/G_cyclase"/>
</dbReference>
<dbReference type="InterPro" id="IPR029787">
    <property type="entry name" value="Nucleotide_cyclase"/>
</dbReference>
<dbReference type="KEGG" id="cthd:CDO33_02610"/>
<dbReference type="PANTHER" id="PTHR43081:SF1">
    <property type="entry name" value="ADENYLATE CYCLASE, TERMINAL-DIFFERENTIATION SPECIFIC"/>
    <property type="match status" value="1"/>
</dbReference>
<dbReference type="RefSeq" id="WP_103083130.1">
    <property type="nucleotide sequence ID" value="NZ_CP021850.1"/>
</dbReference>
<gene>
    <name evidence="3" type="ORF">CDQ84_18030</name>
</gene>
<dbReference type="GO" id="GO:0035556">
    <property type="term" value="P:intracellular signal transduction"/>
    <property type="evidence" value="ECO:0007669"/>
    <property type="project" value="InterPro"/>
</dbReference>
<protein>
    <recommendedName>
        <fullName evidence="2">Guanylate cyclase domain-containing protein</fullName>
    </recommendedName>
</protein>
<dbReference type="Pfam" id="PF00211">
    <property type="entry name" value="Guanylate_cyc"/>
    <property type="match status" value="1"/>
</dbReference>
<dbReference type="GO" id="GO:0004016">
    <property type="term" value="F:adenylate cyclase activity"/>
    <property type="evidence" value="ECO:0007669"/>
    <property type="project" value="UniProtKB-ARBA"/>
</dbReference>
<dbReference type="SUPFAM" id="SSF55073">
    <property type="entry name" value="Nucleotide cyclase"/>
    <property type="match status" value="1"/>
</dbReference>
<dbReference type="PANTHER" id="PTHR43081">
    <property type="entry name" value="ADENYLATE CYCLASE, TERMINAL-DIFFERENTIATION SPECIFIC-RELATED"/>
    <property type="match status" value="1"/>
</dbReference>
<comment type="similarity">
    <text evidence="1">Belongs to the adenylyl cyclase class-3 family.</text>
</comment>
<accession>A0A2K2F823</accession>
<reference evidence="3 4" key="1">
    <citation type="submission" date="2017-06" db="EMBL/GenBank/DDBJ databases">
        <title>Investigating the central metabolism of Clostridium thermosuccinogenes.</title>
        <authorList>
            <person name="Koendjbiharie J.G."/>
            <person name="van Kranenburg R."/>
        </authorList>
    </citation>
    <scope>NUCLEOTIDE SEQUENCE [LARGE SCALE GENOMIC DNA]</scope>
    <source>
        <strain evidence="3 4">DSM 5806</strain>
    </source>
</reference>
<comment type="caution">
    <text evidence="3">The sequence shown here is derived from an EMBL/GenBank/DDBJ whole genome shotgun (WGS) entry which is preliminary data.</text>
</comment>